<sequence length="1519" mass="171198">MEKQVMGYYWNSKGHQRLDNARTNEGDSEEDSDLESDQFQECDLEAEPDDPEEADTDPEPENSEANDEGFLEYTSEEDGDEEPEEDEEPWDEGSPMRELEGIEDDETGSQTFQVWTPPPRELLRTAKVVLEAERMVPMTRSARKAVFDGVLLPPSKLRQTNKVPGPASRPSGIAQKPGPAGVLPRPNSAKSLESLNPVKQNKNKPRESTAKLREKGPPDQQLYDARRVRIMAPTDLDDVDMPDAPAETRKPKEKASAFKTPAAVPSVLQRKKPRSVPMVGEERVLKPRPETTDEVRQAYQRCMSAPVTTTVGEMLEISKELRTATVQSMKPKNVKAVMLTRDRRAMVAHVAEYPWFEDDGVFIKIDMEIGGLLDCRPIAVSAAQSEYLGLTMDEQGHESHGFLALNGHLTGFNTVTGEPYSIVGHIYFNVFTPPVAAVDPWSLEAPYPSRYTIQDTLSAYKAHQRPFYAFPAHTNRLRPILDYQQPPAAHPAGINALIQPAPEPPQQPNHPRIDYRIAPVEANTGEVGRAIQNSSITHTLWQPASTYRWHEFGPHDHIPRIGPDWEYMGDGEDGWSRWRELLPSRSLPRATPVDFPPDPIAFEGELPDTPDDTSDLGNVPTSQPTTTPPDSPSITIVQIPDPGDRYSQPVPRYVVPDQHQDEFEQLGRVTADLARQIRQTQRARRSQPWRNRAARRITSPPNVWEAESDHGDNLFPDSPPTHHNYSDDEDLCDPEDEYSADASEEEKEVGLLPPVRPLETDTSYFPMILRRDTSSSTDSSMPGLENASRSSASSISSHAGSGSSLSSDDIILYGAGLQYPRSADPTPIANSPAPAMRTLSQSPLPTSPMALVNLPGTTPLPVRVPLAPLPETVTRQAAFGQFAQAALSSAERALRGFTLSLRPDDTTSVLMRELTERVCDLEQAASSAPLALLRDPSTRFLFGEELEAQMDASNELAHLLAENLRDPQIYHTEVNIPAIDTELLLHFSQTALVHDEKGRSLSPPFDFPPAETPSTPCSSPLDSPAISDLCSADTDDPYNSLEVLTEEEQRIMEEVFEFLSEDEEAELKDEEMQAAETCSPMQRPPSRRGHHLEPSPEAFALNLPDTGVFDLELDEDNTDRTTPWYEVQAMETSEHPSYGAPPSRRPTRNECGAITYNRRQYGWHDYMNGTPPWRQGDRERSEAIGYALEFSDRYVLFARSQIGKLLFSNLQMKRFRHTDRRMREESAHQARTAQHPEEELASDHYPDARRHSLIPRQGNQHLPEFILDDLGEDSDTDSEQAIPIEIHGEGMRGDISFIIQRLIEVIEWLGLKNEFRRIFFPFEEDFPVSTVFHFYSMERMHNPDGFFRRNPYHLNSMLHDAECNFLQGCAILFRQTKDFELAYTIEEILSTRFRDDSGIMQLLREGFIDSHHERTTAFFNHGFGTISDRMEEVEADYRWGHIERRVLAVSWEQLALSTLCTPFQELDFYLPVPRGSPRHCVLLLANHDAYDLPDHTHFNVSGLRFSAHVPRDSLSTSPY</sequence>
<name>A0AAD7DZP4_MYCRO</name>
<keyword evidence="3" id="KW-1185">Reference proteome</keyword>
<feature type="compositionally biased region" description="Basic and acidic residues" evidence="1">
    <location>
        <begin position="246"/>
        <end position="256"/>
    </location>
</feature>
<feature type="region of interest" description="Disordered" evidence="1">
    <location>
        <begin position="1"/>
        <end position="121"/>
    </location>
</feature>
<feature type="compositionally biased region" description="Polar residues" evidence="1">
    <location>
        <begin position="1012"/>
        <end position="1021"/>
    </location>
</feature>
<comment type="caution">
    <text evidence="2">The sequence shown here is derived from an EMBL/GenBank/DDBJ whole genome shotgun (WGS) entry which is preliminary data.</text>
</comment>
<organism evidence="2 3">
    <name type="scientific">Mycena rosella</name>
    <name type="common">Pink bonnet</name>
    <name type="synonym">Agaricus rosellus</name>
    <dbReference type="NCBI Taxonomy" id="1033263"/>
    <lineage>
        <taxon>Eukaryota</taxon>
        <taxon>Fungi</taxon>
        <taxon>Dikarya</taxon>
        <taxon>Basidiomycota</taxon>
        <taxon>Agaricomycotina</taxon>
        <taxon>Agaricomycetes</taxon>
        <taxon>Agaricomycetidae</taxon>
        <taxon>Agaricales</taxon>
        <taxon>Marasmiineae</taxon>
        <taxon>Mycenaceae</taxon>
        <taxon>Mycena</taxon>
    </lineage>
</organism>
<feature type="compositionally biased region" description="Low complexity" evidence="1">
    <location>
        <begin position="787"/>
        <end position="805"/>
    </location>
</feature>
<feature type="compositionally biased region" description="Basic and acidic residues" evidence="1">
    <location>
        <begin position="204"/>
        <end position="217"/>
    </location>
</feature>
<feature type="region of interest" description="Disordered" evidence="1">
    <location>
        <begin position="998"/>
        <end position="1021"/>
    </location>
</feature>
<dbReference type="Proteomes" id="UP001221757">
    <property type="component" value="Unassembled WGS sequence"/>
</dbReference>
<feature type="compositionally biased region" description="Basic residues" evidence="1">
    <location>
        <begin position="681"/>
        <end position="695"/>
    </location>
</feature>
<feature type="region of interest" description="Disordered" evidence="1">
    <location>
        <begin position="589"/>
        <end position="635"/>
    </location>
</feature>
<evidence type="ECO:0000313" key="2">
    <source>
        <dbReference type="EMBL" id="KAJ7702726.1"/>
    </source>
</evidence>
<feature type="region of interest" description="Disordered" evidence="1">
    <location>
        <begin position="677"/>
        <end position="805"/>
    </location>
</feature>
<protein>
    <submittedName>
        <fullName evidence="2">Uncharacterized protein</fullName>
    </submittedName>
</protein>
<feature type="compositionally biased region" description="Basic and acidic residues" evidence="1">
    <location>
        <begin position="16"/>
        <end position="25"/>
    </location>
</feature>
<feature type="region of interest" description="Disordered" evidence="1">
    <location>
        <begin position="236"/>
        <end position="279"/>
    </location>
</feature>
<feature type="compositionally biased region" description="Acidic residues" evidence="1">
    <location>
        <begin position="605"/>
        <end position="614"/>
    </location>
</feature>
<feature type="compositionally biased region" description="Polar residues" evidence="1">
    <location>
        <begin position="188"/>
        <end position="200"/>
    </location>
</feature>
<accession>A0AAD7DZP4</accession>
<proteinExistence type="predicted"/>
<evidence type="ECO:0000256" key="1">
    <source>
        <dbReference type="SAM" id="MobiDB-lite"/>
    </source>
</evidence>
<evidence type="ECO:0000313" key="3">
    <source>
        <dbReference type="Proteomes" id="UP001221757"/>
    </source>
</evidence>
<dbReference type="EMBL" id="JARKIE010000014">
    <property type="protein sequence ID" value="KAJ7702726.1"/>
    <property type="molecule type" value="Genomic_DNA"/>
</dbReference>
<feature type="compositionally biased region" description="Acidic residues" evidence="1">
    <location>
        <begin position="26"/>
        <end position="91"/>
    </location>
</feature>
<gene>
    <name evidence="2" type="ORF">B0H17DRAFT_1327134</name>
</gene>
<reference evidence="2" key="1">
    <citation type="submission" date="2023-03" db="EMBL/GenBank/DDBJ databases">
        <title>Massive genome expansion in bonnet fungi (Mycena s.s.) driven by repeated elements and novel gene families across ecological guilds.</title>
        <authorList>
            <consortium name="Lawrence Berkeley National Laboratory"/>
            <person name="Harder C.B."/>
            <person name="Miyauchi S."/>
            <person name="Viragh M."/>
            <person name="Kuo A."/>
            <person name="Thoen E."/>
            <person name="Andreopoulos B."/>
            <person name="Lu D."/>
            <person name="Skrede I."/>
            <person name="Drula E."/>
            <person name="Henrissat B."/>
            <person name="Morin E."/>
            <person name="Kohler A."/>
            <person name="Barry K."/>
            <person name="LaButti K."/>
            <person name="Morin E."/>
            <person name="Salamov A."/>
            <person name="Lipzen A."/>
            <person name="Mereny Z."/>
            <person name="Hegedus B."/>
            <person name="Baldrian P."/>
            <person name="Stursova M."/>
            <person name="Weitz H."/>
            <person name="Taylor A."/>
            <person name="Grigoriev I.V."/>
            <person name="Nagy L.G."/>
            <person name="Martin F."/>
            <person name="Kauserud H."/>
        </authorList>
    </citation>
    <scope>NUCLEOTIDE SEQUENCE</scope>
    <source>
        <strain evidence="2">CBHHK067</strain>
    </source>
</reference>
<feature type="region of interest" description="Disordered" evidence="1">
    <location>
        <begin position="146"/>
        <end position="221"/>
    </location>
</feature>
<feature type="compositionally biased region" description="Acidic residues" evidence="1">
    <location>
        <begin position="727"/>
        <end position="747"/>
    </location>
</feature>